<protein>
    <submittedName>
        <fullName evidence="2">Uncharacterized protein</fullName>
    </submittedName>
</protein>
<dbReference type="HOGENOM" id="CLU_384937_0_0_1"/>
<organism evidence="2 3">
    <name type="scientific">Beauveria bassiana (strain ARSEF 2860)</name>
    <name type="common">White muscardine disease fungus</name>
    <name type="synonym">Tritirachium shiotae</name>
    <dbReference type="NCBI Taxonomy" id="655819"/>
    <lineage>
        <taxon>Eukaryota</taxon>
        <taxon>Fungi</taxon>
        <taxon>Dikarya</taxon>
        <taxon>Ascomycota</taxon>
        <taxon>Pezizomycotina</taxon>
        <taxon>Sordariomycetes</taxon>
        <taxon>Hypocreomycetidae</taxon>
        <taxon>Hypocreales</taxon>
        <taxon>Cordycipitaceae</taxon>
        <taxon>Beauveria</taxon>
    </lineage>
</organism>
<sequence>MAHIQFISWDKPESLPLFFQMFWPDLAYETQWNLLQKLRCHLMPYADSGPSMQPVRSLPTSRDSLSMTASRTPPHQQISSQLAGNATTSRSFLEPPNHARKSTTRDNQRLPVFEQLPNEPLAITRQRTHPQRPNRVVTTTASSPPNIPATREAKHLAKYPLLDASSTLELLAQPSRKSFQSPFSAEDVLEVLSQNLFSTAAFENTRAVIFESAAAFFENHGCSLKQSKDIIDIRTNDVDHVSAVNVKSCFIEVELRKDPKLEECEVNKFITAELRRGRNYEEILNETSRGTIARLNPRSTSMYEGHKITEELISCLKREGAPTSVSLVAIAEEGKSDQNVQLEILITYYLTYIYYKYHSCYYPEGCGAPSCHLRVKPAARPHEHHAEDFDGSDTQLGCTAARLPWGLNDDGIGNEHTQPHFFSLADTALRGHDVALVLPAAVPVRLFLSQSRKRPSCSDDVPFPMKKQKNALKLKSRTQSTIQPLERTRHDAPADDPYASAILSQPQTNANYETDPGLFGSWDDSDLYPPNEPLMANPEILGSWDDSDLHLPNEPLMANSEMLGSWDDSELHSLNEPLILA</sequence>
<feature type="region of interest" description="Disordered" evidence="1">
    <location>
        <begin position="521"/>
        <end position="540"/>
    </location>
</feature>
<keyword evidence="3" id="KW-1185">Reference proteome</keyword>
<feature type="region of interest" description="Disordered" evidence="1">
    <location>
        <begin position="454"/>
        <end position="516"/>
    </location>
</feature>
<evidence type="ECO:0000313" key="2">
    <source>
        <dbReference type="EMBL" id="EJP60798.1"/>
    </source>
</evidence>
<feature type="compositionally biased region" description="Basic residues" evidence="1">
    <location>
        <begin position="466"/>
        <end position="476"/>
    </location>
</feature>
<feature type="compositionally biased region" description="Polar residues" evidence="1">
    <location>
        <begin position="502"/>
        <end position="512"/>
    </location>
</feature>
<feature type="region of interest" description="Disordered" evidence="1">
    <location>
        <begin position="48"/>
        <end position="109"/>
    </location>
</feature>
<dbReference type="EMBL" id="JH725258">
    <property type="protein sequence ID" value="EJP60798.1"/>
    <property type="molecule type" value="Genomic_DNA"/>
</dbReference>
<dbReference type="RefSeq" id="XP_008603575.1">
    <property type="nucleotide sequence ID" value="XM_008605353.1"/>
</dbReference>
<accession>J5J1M9</accession>
<dbReference type="AlphaFoldDB" id="J5J1M9"/>
<evidence type="ECO:0000256" key="1">
    <source>
        <dbReference type="SAM" id="MobiDB-lite"/>
    </source>
</evidence>
<evidence type="ECO:0000313" key="3">
    <source>
        <dbReference type="Proteomes" id="UP000002762"/>
    </source>
</evidence>
<name>J5J1M9_BEAB2</name>
<dbReference type="Proteomes" id="UP000002762">
    <property type="component" value="Unassembled WGS sequence"/>
</dbReference>
<dbReference type="GeneID" id="19893268"/>
<proteinExistence type="predicted"/>
<feature type="compositionally biased region" description="Polar residues" evidence="1">
    <location>
        <begin position="58"/>
        <end position="91"/>
    </location>
</feature>
<feature type="region of interest" description="Disordered" evidence="1">
    <location>
        <begin position="128"/>
        <end position="148"/>
    </location>
</feature>
<dbReference type="InParanoid" id="J5J1M9"/>
<gene>
    <name evidence="2" type="ORF">BBA_10256</name>
</gene>
<reference evidence="2 3" key="1">
    <citation type="journal article" date="2012" name="Sci. Rep.">
        <title>Genomic perspectives on the evolution of fungal entomopathogenicity in Beauveria bassiana.</title>
        <authorList>
            <person name="Xiao G."/>
            <person name="Ying S.H."/>
            <person name="Zheng P."/>
            <person name="Wang Z.L."/>
            <person name="Zhang S."/>
            <person name="Xie X.Q."/>
            <person name="Shang Y."/>
            <person name="St Leger R.J."/>
            <person name="Zhao G.P."/>
            <person name="Wang C."/>
            <person name="Feng M.G."/>
        </authorList>
    </citation>
    <scope>NUCLEOTIDE SEQUENCE [LARGE SCALE GENOMIC DNA]</scope>
    <source>
        <strain evidence="2 3">ARSEF 2860</strain>
    </source>
</reference>